<gene>
    <name evidence="3" type="ORF">CDAUBV1_LOCUS9034</name>
</gene>
<protein>
    <recommendedName>
        <fullName evidence="2">PWWP domain-containing protein</fullName>
    </recommendedName>
</protein>
<feature type="compositionally biased region" description="Basic residues" evidence="1">
    <location>
        <begin position="269"/>
        <end position="279"/>
    </location>
</feature>
<feature type="region of interest" description="Disordered" evidence="1">
    <location>
        <begin position="521"/>
        <end position="582"/>
    </location>
</feature>
<evidence type="ECO:0000256" key="1">
    <source>
        <dbReference type="SAM" id="MobiDB-lite"/>
    </source>
</evidence>
<proteinExistence type="predicted"/>
<feature type="region of interest" description="Disordered" evidence="1">
    <location>
        <begin position="197"/>
        <end position="354"/>
    </location>
</feature>
<dbReference type="Gene3D" id="2.30.30.140">
    <property type="match status" value="1"/>
</dbReference>
<organism evidence="3 4">
    <name type="scientific">Calicophoron daubneyi</name>
    <name type="common">Rumen fluke</name>
    <name type="synonym">Paramphistomum daubneyi</name>
    <dbReference type="NCBI Taxonomy" id="300641"/>
    <lineage>
        <taxon>Eukaryota</taxon>
        <taxon>Metazoa</taxon>
        <taxon>Spiralia</taxon>
        <taxon>Lophotrochozoa</taxon>
        <taxon>Platyhelminthes</taxon>
        <taxon>Trematoda</taxon>
        <taxon>Digenea</taxon>
        <taxon>Plagiorchiida</taxon>
        <taxon>Pronocephalata</taxon>
        <taxon>Paramphistomoidea</taxon>
        <taxon>Paramphistomidae</taxon>
        <taxon>Calicophoron</taxon>
    </lineage>
</organism>
<feature type="domain" description="PWWP" evidence="2">
    <location>
        <begin position="400"/>
        <end position="490"/>
    </location>
</feature>
<feature type="compositionally biased region" description="Polar residues" evidence="1">
    <location>
        <begin position="535"/>
        <end position="557"/>
    </location>
</feature>
<evidence type="ECO:0000313" key="4">
    <source>
        <dbReference type="Proteomes" id="UP001497525"/>
    </source>
</evidence>
<evidence type="ECO:0000259" key="2">
    <source>
        <dbReference type="PROSITE" id="PS50812"/>
    </source>
</evidence>
<name>A0AAV2TEM8_CALDB</name>
<dbReference type="EMBL" id="CAXLJL010000234">
    <property type="protein sequence ID" value="CAL5134943.1"/>
    <property type="molecule type" value="Genomic_DNA"/>
</dbReference>
<dbReference type="AlphaFoldDB" id="A0AAV2TEM8"/>
<dbReference type="Proteomes" id="UP001497525">
    <property type="component" value="Unassembled WGS sequence"/>
</dbReference>
<dbReference type="Pfam" id="PF00855">
    <property type="entry name" value="PWWP"/>
    <property type="match status" value="1"/>
</dbReference>
<feature type="compositionally biased region" description="Low complexity" evidence="1">
    <location>
        <begin position="280"/>
        <end position="290"/>
    </location>
</feature>
<dbReference type="InterPro" id="IPR000313">
    <property type="entry name" value="PWWP_dom"/>
</dbReference>
<evidence type="ECO:0000313" key="3">
    <source>
        <dbReference type="EMBL" id="CAL5134943.1"/>
    </source>
</evidence>
<dbReference type="SUPFAM" id="SSF63748">
    <property type="entry name" value="Tudor/PWWP/MBT"/>
    <property type="match status" value="1"/>
</dbReference>
<feature type="compositionally biased region" description="Basic residues" evidence="1">
    <location>
        <begin position="217"/>
        <end position="227"/>
    </location>
</feature>
<reference evidence="3" key="1">
    <citation type="submission" date="2024-06" db="EMBL/GenBank/DDBJ databases">
        <authorList>
            <person name="Liu X."/>
            <person name="Lenzi L."/>
            <person name="Haldenby T S."/>
            <person name="Uol C."/>
        </authorList>
    </citation>
    <scope>NUCLEOTIDE SEQUENCE</scope>
</reference>
<dbReference type="PROSITE" id="PS50812">
    <property type="entry name" value="PWWP"/>
    <property type="match status" value="1"/>
</dbReference>
<feature type="region of interest" description="Disordered" evidence="1">
    <location>
        <begin position="147"/>
        <end position="178"/>
    </location>
</feature>
<feature type="compositionally biased region" description="Low complexity" evidence="1">
    <location>
        <begin position="228"/>
        <end position="240"/>
    </location>
</feature>
<feature type="compositionally biased region" description="Polar residues" evidence="1">
    <location>
        <begin position="160"/>
        <end position="169"/>
    </location>
</feature>
<comment type="caution">
    <text evidence="3">The sequence shown here is derived from an EMBL/GenBank/DDBJ whole genome shotgun (WGS) entry which is preliminary data.</text>
</comment>
<feature type="compositionally biased region" description="Polar residues" evidence="1">
    <location>
        <begin position="568"/>
        <end position="579"/>
    </location>
</feature>
<accession>A0AAV2TEM8</accession>
<sequence length="693" mass="73396">MNPSLPASDATLLSGFRKLVGVDSEYNESHSSLCEFPDGEEAAVLRSVGYQKPKHMWMAKDQALANNVKTLTPTGQASLTDLGACCLPYDTCNLVAFSAGAPNTTVLIGNRGSSPTQSVCASGSPSTTNSIQGLLVGLSSSLTNTSSSLYSRTPPISGHELSTNGSASPCPSPSLHEVNSTKISLQSAIIDLPARQNSEVSSLPLKPETNAAVVKRSSTKTSRKRSAAKSNSFNSDTSSSLKPGPPLSRQSPARRKRQTKTAKAGPTSKTKRGSSKKRLTLTLSLSSLARSDPKTLTDDGIVSYEQESPAPSARTKSDVLPSQPFGGLKIRLRRDSAPVEPPSGRGRRARTRKGSSGTFRIVESWCDADAPGGEYLRRAQAAVATSSSPSFTLTTGSVRVGDIVWAKLAGYPYWPSRVSAIWARTVHQLSQAVLLPLPQNQDGVASPSLAVLATPSDPNLAAGYTARVDWLAWDQCSYLSCAKLYPFKESYDKLYNPRTRVKGYAEAVRFAKRLVCESQSPADVTESELPELSPLNKSHSTLSSQASAPASTDSQWSAPVILPPSTDFAPQNEPTSQGPTDIGILPTVLNPCDTSNAATQSAPTMDPKMNSPAVDILSTDVIQPGNLPSAATDENQPVELSGVANLSSWAPLPQLDISGFGDFVSHVPTFSDDEEDMGESVARQLEIDLGSCV</sequence>